<keyword evidence="2" id="KW-0805">Transcription regulation</keyword>
<evidence type="ECO:0000256" key="7">
    <source>
        <dbReference type="SAM" id="MobiDB-lite"/>
    </source>
</evidence>
<keyword evidence="3" id="KW-0238">DNA-binding</keyword>
<keyword evidence="4" id="KW-0804">Transcription</keyword>
<organism evidence="9 10">
    <name type="scientific">Pinctada imbricata</name>
    <name type="common">Atlantic pearl-oyster</name>
    <name type="synonym">Pinctada martensii</name>
    <dbReference type="NCBI Taxonomy" id="66713"/>
    <lineage>
        <taxon>Eukaryota</taxon>
        <taxon>Metazoa</taxon>
        <taxon>Spiralia</taxon>
        <taxon>Lophotrochozoa</taxon>
        <taxon>Mollusca</taxon>
        <taxon>Bivalvia</taxon>
        <taxon>Autobranchia</taxon>
        <taxon>Pteriomorphia</taxon>
        <taxon>Pterioida</taxon>
        <taxon>Pterioidea</taxon>
        <taxon>Pteriidae</taxon>
        <taxon>Pinctada</taxon>
    </lineage>
</organism>
<dbReference type="Gene3D" id="4.10.280.10">
    <property type="entry name" value="Helix-loop-helix DNA-binding domain"/>
    <property type="match status" value="1"/>
</dbReference>
<evidence type="ECO:0000256" key="4">
    <source>
        <dbReference type="ARBA" id="ARBA00023163"/>
    </source>
</evidence>
<dbReference type="InterPro" id="IPR036638">
    <property type="entry name" value="HLH_DNA-bd_sf"/>
</dbReference>
<dbReference type="GO" id="GO:0005634">
    <property type="term" value="C:nucleus"/>
    <property type="evidence" value="ECO:0007669"/>
    <property type="project" value="UniProtKB-SubCell"/>
</dbReference>
<gene>
    <name evidence="9" type="ORF">FSP39_008708</name>
</gene>
<accession>A0AA88Y885</accession>
<reference evidence="9" key="1">
    <citation type="submission" date="2019-08" db="EMBL/GenBank/DDBJ databases">
        <title>The improved chromosome-level genome for the pearl oyster Pinctada fucata martensii using PacBio sequencing and Hi-C.</title>
        <authorList>
            <person name="Zheng Z."/>
        </authorList>
    </citation>
    <scope>NUCLEOTIDE SEQUENCE</scope>
    <source>
        <strain evidence="9">ZZ-2019</strain>
        <tissue evidence="9">Adductor muscle</tissue>
    </source>
</reference>
<name>A0AA88Y885_PINIB</name>
<feature type="region of interest" description="Disordered" evidence="7">
    <location>
        <begin position="85"/>
        <end position="111"/>
    </location>
</feature>
<evidence type="ECO:0000256" key="6">
    <source>
        <dbReference type="SAM" id="Coils"/>
    </source>
</evidence>
<feature type="region of interest" description="Disordered" evidence="7">
    <location>
        <begin position="184"/>
        <end position="206"/>
    </location>
</feature>
<dbReference type="AlphaFoldDB" id="A0AA88Y885"/>
<feature type="compositionally biased region" description="Basic and acidic residues" evidence="7">
    <location>
        <begin position="218"/>
        <end position="256"/>
    </location>
</feature>
<keyword evidence="5" id="KW-0539">Nucleus</keyword>
<protein>
    <recommendedName>
        <fullName evidence="8">BHLH domain-containing protein</fullName>
    </recommendedName>
</protein>
<dbReference type="PANTHER" id="PTHR15741:SF27">
    <property type="entry name" value="TRANSCRIPTION FACTOR AP-4"/>
    <property type="match status" value="1"/>
</dbReference>
<dbReference type="Pfam" id="PF00010">
    <property type="entry name" value="HLH"/>
    <property type="match status" value="1"/>
</dbReference>
<evidence type="ECO:0000256" key="2">
    <source>
        <dbReference type="ARBA" id="ARBA00023015"/>
    </source>
</evidence>
<evidence type="ECO:0000313" key="10">
    <source>
        <dbReference type="Proteomes" id="UP001186944"/>
    </source>
</evidence>
<evidence type="ECO:0000256" key="5">
    <source>
        <dbReference type="ARBA" id="ARBA00023242"/>
    </source>
</evidence>
<feature type="domain" description="BHLH" evidence="8">
    <location>
        <begin position="11"/>
        <end position="62"/>
    </location>
</feature>
<dbReference type="EMBL" id="VSWD01000006">
    <property type="protein sequence ID" value="KAK3099737.1"/>
    <property type="molecule type" value="Genomic_DNA"/>
</dbReference>
<dbReference type="PANTHER" id="PTHR15741">
    <property type="entry name" value="BASIC HELIX-LOOP-HELIX ZIP TRANSCRIPTION FACTOR"/>
    <property type="match status" value="1"/>
</dbReference>
<dbReference type="PROSITE" id="PS50888">
    <property type="entry name" value="BHLH"/>
    <property type="match status" value="1"/>
</dbReference>
<sequence>MPTHVEQEKKVRREIANSNERRRMQSINAGFQSLKNLIPHQEGEKLSKAAILQQTASYIHQLEKEKTRLLTHNNELSMQLKHLLGNNLDSYSPPTKRKKRDTESSDEGITADYDDVNEIKREMIELRCQLERERQLRMRLEGQTEAYDSQVYHIQKSPEPKQYASNMQAQMEKDKIIYMEQIKKEEEEEKLRNDSSSETESMSRRNLETIVEAIRHLEGDRLEEGNHHSSIVHSEESEKESSETEDNRSELSDHDSPLQYIQVMEDNRQSTLTELHPYQHSYPNLLHHTNLVQYYCRPNVIVQKS</sequence>
<comment type="caution">
    <text evidence="9">The sequence shown here is derived from an EMBL/GenBank/DDBJ whole genome shotgun (WGS) entry which is preliminary data.</text>
</comment>
<dbReference type="Proteomes" id="UP001186944">
    <property type="component" value="Unassembled WGS sequence"/>
</dbReference>
<comment type="subcellular location">
    <subcellularLocation>
        <location evidence="1">Nucleus</location>
    </subcellularLocation>
</comment>
<keyword evidence="10" id="KW-1185">Reference proteome</keyword>
<evidence type="ECO:0000259" key="8">
    <source>
        <dbReference type="PROSITE" id="PS50888"/>
    </source>
</evidence>
<dbReference type="GO" id="GO:0046983">
    <property type="term" value="F:protein dimerization activity"/>
    <property type="evidence" value="ECO:0007669"/>
    <property type="project" value="InterPro"/>
</dbReference>
<evidence type="ECO:0000256" key="1">
    <source>
        <dbReference type="ARBA" id="ARBA00004123"/>
    </source>
</evidence>
<dbReference type="SMART" id="SM00353">
    <property type="entry name" value="HLH"/>
    <property type="match status" value="1"/>
</dbReference>
<feature type="coiled-coil region" evidence="6">
    <location>
        <begin position="116"/>
        <end position="143"/>
    </location>
</feature>
<proteinExistence type="predicted"/>
<feature type="region of interest" description="Disordered" evidence="7">
    <location>
        <begin position="218"/>
        <end position="257"/>
    </location>
</feature>
<dbReference type="CDD" id="cd11419">
    <property type="entry name" value="bHLHzip_TFAP4"/>
    <property type="match status" value="1"/>
</dbReference>
<dbReference type="InterPro" id="IPR052207">
    <property type="entry name" value="Max-like/E-box_TFs"/>
</dbReference>
<dbReference type="GO" id="GO:0000981">
    <property type="term" value="F:DNA-binding transcription factor activity, RNA polymerase II-specific"/>
    <property type="evidence" value="ECO:0007669"/>
    <property type="project" value="TreeGrafter"/>
</dbReference>
<dbReference type="SUPFAM" id="SSF47459">
    <property type="entry name" value="HLH, helix-loop-helix DNA-binding domain"/>
    <property type="match status" value="1"/>
</dbReference>
<dbReference type="InterPro" id="IPR011598">
    <property type="entry name" value="bHLH_dom"/>
</dbReference>
<evidence type="ECO:0000256" key="3">
    <source>
        <dbReference type="ARBA" id="ARBA00023125"/>
    </source>
</evidence>
<keyword evidence="6" id="KW-0175">Coiled coil</keyword>
<dbReference type="GO" id="GO:0000978">
    <property type="term" value="F:RNA polymerase II cis-regulatory region sequence-specific DNA binding"/>
    <property type="evidence" value="ECO:0007669"/>
    <property type="project" value="TreeGrafter"/>
</dbReference>
<evidence type="ECO:0000313" key="9">
    <source>
        <dbReference type="EMBL" id="KAK3099737.1"/>
    </source>
</evidence>